<dbReference type="SMART" id="SM00216">
    <property type="entry name" value="VWD"/>
    <property type="match status" value="1"/>
</dbReference>
<dbReference type="GO" id="GO:0031012">
    <property type="term" value="C:extracellular matrix"/>
    <property type="evidence" value="ECO:0007669"/>
    <property type="project" value="TreeGrafter"/>
</dbReference>
<protein>
    <recommendedName>
        <fullName evidence="3">VWFD domain-containing protein</fullName>
    </recommendedName>
</protein>
<dbReference type="InterPro" id="IPR016187">
    <property type="entry name" value="CTDL_fold"/>
</dbReference>
<dbReference type="PROSITE" id="PS01186">
    <property type="entry name" value="EGF_2"/>
    <property type="match status" value="1"/>
</dbReference>
<keyword evidence="2" id="KW-0325">Glycoprotein</keyword>
<dbReference type="STRING" id="188477.A0A433T1E0"/>
<comment type="caution">
    <text evidence="4">The sequence shown here is derived from an EMBL/GenBank/DDBJ whole genome shotgun (WGS) entry which is preliminary data.</text>
</comment>
<keyword evidence="1" id="KW-1015">Disulfide bond</keyword>
<dbReference type="InterPro" id="IPR000742">
    <property type="entry name" value="EGF"/>
</dbReference>
<dbReference type="PANTHER" id="PTHR11339:SF373">
    <property type="entry name" value="VWFD DOMAIN-CONTAINING PROTEIN"/>
    <property type="match status" value="1"/>
</dbReference>
<dbReference type="PANTHER" id="PTHR11339">
    <property type="entry name" value="EXTRACELLULAR MATRIX GLYCOPROTEIN RELATED"/>
    <property type="match status" value="1"/>
</dbReference>
<gene>
    <name evidence="4" type="ORF">EGW08_016884</name>
</gene>
<dbReference type="Gene3D" id="2.10.25.10">
    <property type="entry name" value="Laminin"/>
    <property type="match status" value="2"/>
</dbReference>
<dbReference type="SUPFAM" id="SSF56436">
    <property type="entry name" value="C-type lectin-like"/>
    <property type="match status" value="1"/>
</dbReference>
<dbReference type="InterPro" id="IPR036084">
    <property type="entry name" value="Ser_inhib-like_sf"/>
</dbReference>
<dbReference type="InterPro" id="IPR016186">
    <property type="entry name" value="C-type_lectin-like/link_sf"/>
</dbReference>
<dbReference type="InterPro" id="IPR050780">
    <property type="entry name" value="Mucin_vWF_Thrombospondin_sf"/>
</dbReference>
<sequence length="897" mass="100067">MASPLNSQCLAYDVSDEVQPAMVDCDSKANYICEQMPLDKEEEGSKWSPWINLDTNADGDENENLCDIIEAVGTGALEGIRPGDLCEKPLAMECRDVSTKRKFSTKSRHGLELFRACVKNSFRCRDFDQTCPDVEVRFKCPDTPLKDCAVDRVRKFCEKQGRRCEMTPVGAKCVKVAERRSGKEVIGKTTCKAYSKIYNVSTCVARGDPHYHTLDGLKYDFQGGCSYVMASTCNNYVYSPEFPPFTITSVNEPIPENRELAVTKGFILSLSGTKYTFTRGKFYVNKGGVNLERNFVDYSDNQITIRAKARDRGSFGLTIDTNFCMRIKWDNKYMLQLSIPEPYMKHTCGLCGNYDDVRENDLTVSGTAISLSPARFGEQFLVGGVGTEKCVDMIEEPKKCPEEKYQKYTSHKYCGVLNPDGESPFAQAVVEATKTECNARRLREIYEECVLDHCWAEIPNDDRCHMLEANIEEILLMLNVRDDGLDRLWRDYALCGPKCEEKPNMEYQSSFMALCQNTCVEPTKSTVCCDKEVVSGCVCKKGFYLDSQMNCVPLEQCDLSCNIVTDCGENINIKNRETVVLVPCEKAITCQDGKASDLDLDGCSEHAECLQDGQTCTCLDGYRGDGKTCRPTRPCRKNYVAMGTKCYKLVRDPLDWHSAAINCGADGASLLRYDNVRDIQAEKYFDMIPELLLLQTSTTREMECCGGATCNMASEQAALTVKVANESAAEACEGKYRISEDRRRLIVDQGCDSKFLVQTVALKKLTETPKIVTWAGGNTQVLQYNQRAGKTAFQVDPPRLLDPSSCGEVPGCFQATRNLDDQFILSSSGDCSAKLPSICEYDNTVLSDYDPLDLVAIKEKVSFKVAVSRCKEMNRPLASLKNAEQQARAVSLIEGLG</sequence>
<dbReference type="Gene3D" id="3.10.100.10">
    <property type="entry name" value="Mannose-Binding Protein A, subunit A"/>
    <property type="match status" value="1"/>
</dbReference>
<dbReference type="EMBL" id="RQTK01000748">
    <property type="protein sequence ID" value="RUS75362.1"/>
    <property type="molecule type" value="Genomic_DNA"/>
</dbReference>
<evidence type="ECO:0000256" key="1">
    <source>
        <dbReference type="ARBA" id="ARBA00023157"/>
    </source>
</evidence>
<evidence type="ECO:0000259" key="3">
    <source>
        <dbReference type="PROSITE" id="PS51233"/>
    </source>
</evidence>
<organism evidence="4 5">
    <name type="scientific">Elysia chlorotica</name>
    <name type="common">Eastern emerald elysia</name>
    <name type="synonym">Sea slug</name>
    <dbReference type="NCBI Taxonomy" id="188477"/>
    <lineage>
        <taxon>Eukaryota</taxon>
        <taxon>Metazoa</taxon>
        <taxon>Spiralia</taxon>
        <taxon>Lophotrochozoa</taxon>
        <taxon>Mollusca</taxon>
        <taxon>Gastropoda</taxon>
        <taxon>Heterobranchia</taxon>
        <taxon>Euthyneura</taxon>
        <taxon>Panpulmonata</taxon>
        <taxon>Sacoglossa</taxon>
        <taxon>Placobranchoidea</taxon>
        <taxon>Plakobranchidae</taxon>
        <taxon>Elysia</taxon>
    </lineage>
</organism>
<keyword evidence="5" id="KW-1185">Reference proteome</keyword>
<dbReference type="Proteomes" id="UP000271974">
    <property type="component" value="Unassembled WGS sequence"/>
</dbReference>
<evidence type="ECO:0000256" key="2">
    <source>
        <dbReference type="ARBA" id="ARBA00023180"/>
    </source>
</evidence>
<dbReference type="Pfam" id="PF00094">
    <property type="entry name" value="VWD"/>
    <property type="match status" value="1"/>
</dbReference>
<dbReference type="PROSITE" id="PS51233">
    <property type="entry name" value="VWFD"/>
    <property type="match status" value="1"/>
</dbReference>
<proteinExistence type="predicted"/>
<dbReference type="SUPFAM" id="SSF57567">
    <property type="entry name" value="Serine protease inhibitors"/>
    <property type="match status" value="1"/>
</dbReference>
<dbReference type="OrthoDB" id="6139853at2759"/>
<name>A0A433T1E0_ELYCH</name>
<dbReference type="AlphaFoldDB" id="A0A433T1E0"/>
<dbReference type="GO" id="GO:0005615">
    <property type="term" value="C:extracellular space"/>
    <property type="evidence" value="ECO:0007669"/>
    <property type="project" value="TreeGrafter"/>
</dbReference>
<dbReference type="CDD" id="cd19941">
    <property type="entry name" value="TIL"/>
    <property type="match status" value="1"/>
</dbReference>
<reference evidence="4 5" key="1">
    <citation type="submission" date="2019-01" db="EMBL/GenBank/DDBJ databases">
        <title>A draft genome assembly of the solar-powered sea slug Elysia chlorotica.</title>
        <authorList>
            <person name="Cai H."/>
            <person name="Li Q."/>
            <person name="Fang X."/>
            <person name="Li J."/>
            <person name="Curtis N.E."/>
            <person name="Altenburger A."/>
            <person name="Shibata T."/>
            <person name="Feng M."/>
            <person name="Maeda T."/>
            <person name="Schwartz J.A."/>
            <person name="Shigenobu S."/>
            <person name="Lundholm N."/>
            <person name="Nishiyama T."/>
            <person name="Yang H."/>
            <person name="Hasebe M."/>
            <person name="Li S."/>
            <person name="Pierce S.K."/>
            <person name="Wang J."/>
        </authorList>
    </citation>
    <scope>NUCLEOTIDE SEQUENCE [LARGE SCALE GENOMIC DNA]</scope>
    <source>
        <strain evidence="4">EC2010</strain>
        <tissue evidence="4">Whole organism of an adult</tissue>
    </source>
</reference>
<accession>A0A433T1E0</accession>
<evidence type="ECO:0000313" key="4">
    <source>
        <dbReference type="EMBL" id="RUS75362.1"/>
    </source>
</evidence>
<dbReference type="InterPro" id="IPR001846">
    <property type="entry name" value="VWF_type-D"/>
</dbReference>
<feature type="domain" description="VWFD" evidence="3">
    <location>
        <begin position="201"/>
        <end position="391"/>
    </location>
</feature>
<evidence type="ECO:0000313" key="5">
    <source>
        <dbReference type="Proteomes" id="UP000271974"/>
    </source>
</evidence>